<dbReference type="Proteomes" id="UP001147700">
    <property type="component" value="Unassembled WGS sequence"/>
</dbReference>
<dbReference type="EMBL" id="JAPCID010000025">
    <property type="protein sequence ID" value="MDA0139395.1"/>
    <property type="molecule type" value="Genomic_DNA"/>
</dbReference>
<evidence type="ECO:0000313" key="1">
    <source>
        <dbReference type="EMBL" id="MDA0139395.1"/>
    </source>
</evidence>
<organism evidence="1 2">
    <name type="scientific">Solirubrobacter deserti</name>
    <dbReference type="NCBI Taxonomy" id="2282478"/>
    <lineage>
        <taxon>Bacteria</taxon>
        <taxon>Bacillati</taxon>
        <taxon>Actinomycetota</taxon>
        <taxon>Thermoleophilia</taxon>
        <taxon>Solirubrobacterales</taxon>
        <taxon>Solirubrobacteraceae</taxon>
        <taxon>Solirubrobacter</taxon>
    </lineage>
</organism>
<name>A0ABT4RLF5_9ACTN</name>
<sequence length="136" mass="14691">MPDSRTPLSGEQLLDAASDAILSLHVREHGYLPATAETVMLGEDLLACTMAGTYGDPGDPLADFGRTAELRRTDENLKRNADHTYVDIIQRLSGRTVLAFLLNYDAGPHRWVALFWLAPSTPKGPGASSVSTDGPR</sequence>
<evidence type="ECO:0008006" key="3">
    <source>
        <dbReference type="Google" id="ProtNLM"/>
    </source>
</evidence>
<evidence type="ECO:0000313" key="2">
    <source>
        <dbReference type="Proteomes" id="UP001147700"/>
    </source>
</evidence>
<proteinExistence type="predicted"/>
<accession>A0ABT4RLF5</accession>
<protein>
    <recommendedName>
        <fullName evidence="3">DUF2294 family protein</fullName>
    </recommendedName>
</protein>
<keyword evidence="2" id="KW-1185">Reference proteome</keyword>
<dbReference type="RefSeq" id="WP_202958054.1">
    <property type="nucleotide sequence ID" value="NZ_JAPCID010000025.1"/>
</dbReference>
<comment type="caution">
    <text evidence="1">The sequence shown here is derived from an EMBL/GenBank/DDBJ whole genome shotgun (WGS) entry which is preliminary data.</text>
</comment>
<gene>
    <name evidence="1" type="ORF">OJ962_17965</name>
</gene>
<reference evidence="1" key="1">
    <citation type="submission" date="2022-10" db="EMBL/GenBank/DDBJ databases">
        <title>The WGS of Solirubrobacter sp. CPCC 204708.</title>
        <authorList>
            <person name="Jiang Z."/>
        </authorList>
    </citation>
    <scope>NUCLEOTIDE SEQUENCE</scope>
    <source>
        <strain evidence="1">CPCC 204708</strain>
    </source>
</reference>